<dbReference type="OrthoDB" id="5288149at2"/>
<keyword evidence="7" id="KW-1185">Reference proteome</keyword>
<evidence type="ECO:0000313" key="7">
    <source>
        <dbReference type="Proteomes" id="UP000031572"/>
    </source>
</evidence>
<dbReference type="STRING" id="709839.TSA66_12965"/>
<evidence type="ECO:0000313" key="6">
    <source>
        <dbReference type="EMBL" id="KIF81508.1"/>
    </source>
</evidence>
<keyword evidence="4" id="KW-0472">Membrane</keyword>
<dbReference type="PANTHER" id="PTHR36985:SF1">
    <property type="entry name" value="TRANSLOCATION AND ASSEMBLY MODULE SUBUNIT TAMB"/>
    <property type="match status" value="1"/>
</dbReference>
<dbReference type="Proteomes" id="UP000031572">
    <property type="component" value="Unassembled WGS sequence"/>
</dbReference>
<evidence type="ECO:0000256" key="3">
    <source>
        <dbReference type="ARBA" id="ARBA00022989"/>
    </source>
</evidence>
<dbReference type="InterPro" id="IPR007452">
    <property type="entry name" value="TamB_C"/>
</dbReference>
<evidence type="ECO:0000259" key="5">
    <source>
        <dbReference type="Pfam" id="PF04357"/>
    </source>
</evidence>
<name>A0A0C1Y344_9BURK</name>
<comment type="subcellular location">
    <subcellularLocation>
        <location evidence="1">Membrane</location>
        <topology evidence="1">Single-pass membrane protein</topology>
    </subcellularLocation>
</comment>
<dbReference type="EMBL" id="JWJG01000028">
    <property type="protein sequence ID" value="KIF81508.1"/>
    <property type="molecule type" value="Genomic_DNA"/>
</dbReference>
<comment type="caution">
    <text evidence="6">The sequence shown here is derived from an EMBL/GenBank/DDBJ whole genome shotgun (WGS) entry which is preliminary data.</text>
</comment>
<dbReference type="PANTHER" id="PTHR36985">
    <property type="entry name" value="TRANSLOCATION AND ASSEMBLY MODULE SUBUNIT TAMB"/>
    <property type="match status" value="1"/>
</dbReference>
<gene>
    <name evidence="6" type="ORF">TSA66_12965</name>
</gene>
<organism evidence="6 7">
    <name type="scientific">Noviherbaspirillum autotrophicum</name>
    <dbReference type="NCBI Taxonomy" id="709839"/>
    <lineage>
        <taxon>Bacteria</taxon>
        <taxon>Pseudomonadati</taxon>
        <taxon>Pseudomonadota</taxon>
        <taxon>Betaproteobacteria</taxon>
        <taxon>Burkholderiales</taxon>
        <taxon>Oxalobacteraceae</taxon>
        <taxon>Noviherbaspirillum</taxon>
    </lineage>
</organism>
<keyword evidence="2" id="KW-0812">Transmembrane</keyword>
<evidence type="ECO:0000256" key="2">
    <source>
        <dbReference type="ARBA" id="ARBA00022692"/>
    </source>
</evidence>
<sequence>MKSASSAKPVLSLSARRRLAAALSFFALMVALALDALCTETGARALWQIAIRLVPGSLSGELVGGTISSGVELRNVSYRDSGKLLRIDTLAARWSWSRAPLKLSVDALRIGTVDLMLYPTPSTPLVLPRQLTLPLEIALHDATLRQIVIRRDAVVTAISDIRLNASSDKVQHELTLNHANTPYGTVRATLNLNGMAPFGASGSARLDGAWRSEHYRIDANVGGTLQALELRLDATGDRLNGNARIEATPFEPMPLRRAQIGLRHLNPQLFNAGAPRADLDITADLVPSNGLSGAAQGAPGFAVAGPVALTNALAGPIDAGLLPLVTANADLRLDADRQQLSRLRIQLPRGALRGAGEMSQGARGYLALEADSLDPHALHTRLRPAQLGGPIRIDAENGTQRIGLKLSGASLALAADTRLSAQNIVLENALLETGAGRLKLSGTLARGGEHTFAVRGSLSDFNPAGLLARQPGNGAKSAGALPEARINADFGAQGAQLPQWRAQLQFKVSDSTYAGLPMYGEGRLRLNGTRALSGDARLTVAGNRVQLRGGFGAPPQRLNFNIDAPALARLGFGLSGQVQADGELGGTVERPMIDASIRAERLAYQEYRLAHLASQIRTQGVPGRNPDARVTLELDARDVQSGQITLSRLNVSINGTYAGHAIALAADGKMHGTPLSLDLSAQGSLRELAQGYGWDGELRKLENRGAPRLSLAQPLQVSVAPQRIILGATRMTLEQAQIDLKSLRLDEAQFSSEGSVTALDLGRVLELQREFGGGALPIKTDLVLDGRWKFALSGSAGGFFLLERTRGDVRIASGARETALGIKTLQLRGDLQGQALQIALDTAASRIGSVNGQAKAIFQRLPGRLWPTLDSPLSGRFTADIPRLQSIVSLAGPKIGFDGSIGMDLQASGTLGAPLLSGDILGRNLSLTVYDQGVRLHDGNAHIRLADNVVELRQFELRGGEGTVRATGRLPLSGDNLTLSATLVADRLQLLSKPSAQLTISGQASVASPGGPLEISGKVRADNARFQLPEKSAPALDDDVLIIRGKQRIASPSTGATVQAGGARAGPFTPLAAIDFDLGDDFRFEGSGADVLLGGTLAIASAPGEQSRASGTVRIVDGTYEAFGTKLTIERGLLNFHNSFSNPDVNILAMRRDKEVAAGVQVTGTVRQPRVQLVSEPEVPEEDKLSWLVFGRGGTSSDAGSGQAQAAAMEAARSLFNRVGGARIAKGFGLDQLAVGSSEFGLGAQQVVSLGKEISNRLYIGYEQSLAGASGVLKLTYDWTRHWSVVLRGGTIGGLDVLYNKRFDAGGDALGR</sequence>
<protein>
    <submittedName>
        <fullName evidence="6">Signal peptide protein</fullName>
    </submittedName>
</protein>
<evidence type="ECO:0000256" key="1">
    <source>
        <dbReference type="ARBA" id="ARBA00004167"/>
    </source>
</evidence>
<evidence type="ECO:0000256" key="4">
    <source>
        <dbReference type="ARBA" id="ARBA00023136"/>
    </source>
</evidence>
<keyword evidence="3" id="KW-1133">Transmembrane helix</keyword>
<accession>A0A0C1Y344</accession>
<dbReference type="GO" id="GO:0005886">
    <property type="term" value="C:plasma membrane"/>
    <property type="evidence" value="ECO:0007669"/>
    <property type="project" value="InterPro"/>
</dbReference>
<dbReference type="GO" id="GO:0097347">
    <property type="term" value="C:TAM protein secretion complex"/>
    <property type="evidence" value="ECO:0007669"/>
    <property type="project" value="TreeGrafter"/>
</dbReference>
<dbReference type="RefSeq" id="WP_040040333.1">
    <property type="nucleotide sequence ID" value="NZ_JWJG01000028.1"/>
</dbReference>
<feature type="domain" description="Translocation and assembly module TamB C-terminal" evidence="5">
    <location>
        <begin position="959"/>
        <end position="1303"/>
    </location>
</feature>
<dbReference type="Pfam" id="PF04357">
    <property type="entry name" value="TamB"/>
    <property type="match status" value="1"/>
</dbReference>
<reference evidence="6 7" key="1">
    <citation type="submission" date="2014-12" db="EMBL/GenBank/DDBJ databases">
        <title>Denitrispirillum autotrophicum gen. nov., sp. nov., Denitrifying, Facultatively Autotrophic Bacteria Isolated from Rice Paddy Soil.</title>
        <authorList>
            <person name="Ishii S."/>
            <person name="Ashida N."/>
            <person name="Ohno H."/>
            <person name="Otsuka S."/>
            <person name="Yokota A."/>
            <person name="Senoo K."/>
        </authorList>
    </citation>
    <scope>NUCLEOTIDE SEQUENCE [LARGE SCALE GENOMIC DNA]</scope>
    <source>
        <strain evidence="6 7">TSA66</strain>
    </source>
</reference>
<proteinExistence type="predicted"/>
<dbReference type="GO" id="GO:0009306">
    <property type="term" value="P:protein secretion"/>
    <property type="evidence" value="ECO:0007669"/>
    <property type="project" value="InterPro"/>
</dbReference>